<evidence type="ECO:0000256" key="6">
    <source>
        <dbReference type="SAM" id="MobiDB-lite"/>
    </source>
</evidence>
<dbReference type="GO" id="GO:0005524">
    <property type="term" value="F:ATP binding"/>
    <property type="evidence" value="ECO:0007669"/>
    <property type="project" value="UniProtKB-KW"/>
</dbReference>
<feature type="domain" description="Protein kinase" evidence="7">
    <location>
        <begin position="1"/>
        <end position="173"/>
    </location>
</feature>
<feature type="compositionally biased region" description="Basic and acidic residues" evidence="6">
    <location>
        <begin position="105"/>
        <end position="121"/>
    </location>
</feature>
<comment type="caution">
    <text evidence="8">The sequence shown here is derived from an EMBL/GenBank/DDBJ whole genome shotgun (WGS) entry which is preliminary data.</text>
</comment>
<evidence type="ECO:0000256" key="3">
    <source>
        <dbReference type="ARBA" id="ARBA00022741"/>
    </source>
</evidence>
<dbReference type="PROSITE" id="PS50011">
    <property type="entry name" value="PROTEIN_KINASE_DOM"/>
    <property type="match status" value="1"/>
</dbReference>
<dbReference type="Gene3D" id="1.10.510.10">
    <property type="entry name" value="Transferase(Phosphotransferase) domain 1"/>
    <property type="match status" value="1"/>
</dbReference>
<dbReference type="Proteomes" id="UP001321473">
    <property type="component" value="Unassembled WGS sequence"/>
</dbReference>
<keyword evidence="3" id="KW-0547">Nucleotide-binding</keyword>
<organism evidence="8 9">
    <name type="scientific">Amblyomma americanum</name>
    <name type="common">Lone star tick</name>
    <dbReference type="NCBI Taxonomy" id="6943"/>
    <lineage>
        <taxon>Eukaryota</taxon>
        <taxon>Metazoa</taxon>
        <taxon>Ecdysozoa</taxon>
        <taxon>Arthropoda</taxon>
        <taxon>Chelicerata</taxon>
        <taxon>Arachnida</taxon>
        <taxon>Acari</taxon>
        <taxon>Parasitiformes</taxon>
        <taxon>Ixodida</taxon>
        <taxon>Ixodoidea</taxon>
        <taxon>Ixodidae</taxon>
        <taxon>Amblyomminae</taxon>
        <taxon>Amblyomma</taxon>
    </lineage>
</organism>
<keyword evidence="4" id="KW-0418">Kinase</keyword>
<gene>
    <name evidence="8" type="ORF">V5799_030291</name>
</gene>
<keyword evidence="1" id="KW-0723">Serine/threonine-protein kinase</keyword>
<dbReference type="InterPro" id="IPR011009">
    <property type="entry name" value="Kinase-like_dom_sf"/>
</dbReference>
<dbReference type="GO" id="GO:0007052">
    <property type="term" value="P:mitotic spindle organization"/>
    <property type="evidence" value="ECO:0007669"/>
    <property type="project" value="TreeGrafter"/>
</dbReference>
<evidence type="ECO:0000256" key="1">
    <source>
        <dbReference type="ARBA" id="ARBA00022527"/>
    </source>
</evidence>
<evidence type="ECO:0000256" key="4">
    <source>
        <dbReference type="ARBA" id="ARBA00022777"/>
    </source>
</evidence>
<dbReference type="InterPro" id="IPR000719">
    <property type="entry name" value="Prot_kinase_dom"/>
</dbReference>
<sequence length="173" mass="19348">MKLKGADFGLATRVHYPGQLKRSICGTTNYMAPEMLTLKGYSYEADVWSVGAHHVPATGAVSPLRVPDEGDELRENQEERIHDPLDSLLPGKRLHPVDSSTGTRKAAEHRSHHEPRVHDKGPASCTPACIVSQGRASNGCTRHRLGHNRPKTRVGEKQRLRRIRLRLPLKRFT</sequence>
<dbReference type="GO" id="GO:0004674">
    <property type="term" value="F:protein serine/threonine kinase activity"/>
    <property type="evidence" value="ECO:0007669"/>
    <property type="project" value="UniProtKB-KW"/>
</dbReference>
<dbReference type="GO" id="GO:0005634">
    <property type="term" value="C:nucleus"/>
    <property type="evidence" value="ECO:0007669"/>
    <property type="project" value="TreeGrafter"/>
</dbReference>
<dbReference type="PANTHER" id="PTHR24345">
    <property type="entry name" value="SERINE/THREONINE-PROTEIN KINASE PLK"/>
    <property type="match status" value="1"/>
</dbReference>
<keyword evidence="2" id="KW-0808">Transferase</keyword>
<evidence type="ECO:0000256" key="2">
    <source>
        <dbReference type="ARBA" id="ARBA00022679"/>
    </source>
</evidence>
<reference evidence="8 9" key="1">
    <citation type="journal article" date="2023" name="Arcadia Sci">
        <title>De novo assembly of a long-read Amblyomma americanum tick genome.</title>
        <authorList>
            <person name="Chou S."/>
            <person name="Poskanzer K.E."/>
            <person name="Rollins M."/>
            <person name="Thuy-Boun P.S."/>
        </authorList>
    </citation>
    <scope>NUCLEOTIDE SEQUENCE [LARGE SCALE GENOMIC DNA]</scope>
    <source>
        <strain evidence="8">F_SG_1</strain>
        <tissue evidence="8">Salivary glands</tissue>
    </source>
</reference>
<evidence type="ECO:0000313" key="8">
    <source>
        <dbReference type="EMBL" id="KAK8776363.1"/>
    </source>
</evidence>
<evidence type="ECO:0000313" key="9">
    <source>
        <dbReference type="Proteomes" id="UP001321473"/>
    </source>
</evidence>
<feature type="compositionally biased region" description="Basic residues" evidence="6">
    <location>
        <begin position="141"/>
        <end position="152"/>
    </location>
</feature>
<evidence type="ECO:0000259" key="7">
    <source>
        <dbReference type="PROSITE" id="PS50011"/>
    </source>
</evidence>
<dbReference type="SUPFAM" id="SSF56112">
    <property type="entry name" value="Protein kinase-like (PK-like)"/>
    <property type="match status" value="1"/>
</dbReference>
<dbReference type="Pfam" id="PF00069">
    <property type="entry name" value="Pkinase"/>
    <property type="match status" value="1"/>
</dbReference>
<dbReference type="GO" id="GO:0005737">
    <property type="term" value="C:cytoplasm"/>
    <property type="evidence" value="ECO:0007669"/>
    <property type="project" value="TreeGrafter"/>
</dbReference>
<dbReference type="AlphaFoldDB" id="A0AAQ4EPC9"/>
<protein>
    <recommendedName>
        <fullName evidence="7">Protein kinase domain-containing protein</fullName>
    </recommendedName>
</protein>
<name>A0AAQ4EPC9_AMBAM</name>
<dbReference type="GO" id="GO:0005813">
    <property type="term" value="C:centrosome"/>
    <property type="evidence" value="ECO:0007669"/>
    <property type="project" value="TreeGrafter"/>
</dbReference>
<accession>A0AAQ4EPC9</accession>
<keyword evidence="9" id="KW-1185">Reference proteome</keyword>
<dbReference type="GO" id="GO:0000776">
    <property type="term" value="C:kinetochore"/>
    <property type="evidence" value="ECO:0007669"/>
    <property type="project" value="TreeGrafter"/>
</dbReference>
<proteinExistence type="predicted"/>
<dbReference type="PANTHER" id="PTHR24345:SF0">
    <property type="entry name" value="CELL CYCLE SERINE_THREONINE-PROTEIN KINASE CDC5_MSD2"/>
    <property type="match status" value="1"/>
</dbReference>
<dbReference type="GO" id="GO:0000922">
    <property type="term" value="C:spindle pole"/>
    <property type="evidence" value="ECO:0007669"/>
    <property type="project" value="TreeGrafter"/>
</dbReference>
<dbReference type="EMBL" id="JARKHS020013047">
    <property type="protein sequence ID" value="KAK8776363.1"/>
    <property type="molecule type" value="Genomic_DNA"/>
</dbReference>
<keyword evidence="5" id="KW-0067">ATP-binding</keyword>
<feature type="region of interest" description="Disordered" evidence="6">
    <location>
        <begin position="138"/>
        <end position="157"/>
    </location>
</feature>
<evidence type="ECO:0000256" key="5">
    <source>
        <dbReference type="ARBA" id="ARBA00022840"/>
    </source>
</evidence>
<feature type="region of interest" description="Disordered" evidence="6">
    <location>
        <begin position="81"/>
        <end position="125"/>
    </location>
</feature>